<evidence type="ECO:0000313" key="3">
    <source>
        <dbReference type="Proteomes" id="UP000011083"/>
    </source>
</evidence>
<dbReference type="Proteomes" id="UP000011083">
    <property type="component" value="Unassembled WGS sequence"/>
</dbReference>
<evidence type="ECO:0000256" key="1">
    <source>
        <dbReference type="SAM" id="SignalP"/>
    </source>
</evidence>
<name>L8HFV3_ACACF</name>
<keyword evidence="1" id="KW-0732">Signal</keyword>
<dbReference type="GeneID" id="14925119"/>
<dbReference type="EMBL" id="KB007837">
    <property type="protein sequence ID" value="ELR24117.1"/>
    <property type="molecule type" value="Genomic_DNA"/>
</dbReference>
<dbReference type="VEuPathDB" id="AmoebaDB:ACA1_153260"/>
<dbReference type="OrthoDB" id="205145at2759"/>
<dbReference type="AlphaFoldDB" id="L8HFV3"/>
<feature type="signal peptide" evidence="1">
    <location>
        <begin position="1"/>
        <end position="22"/>
    </location>
</feature>
<protein>
    <recommendedName>
        <fullName evidence="4">Right handed beta helix domain-containing protein</fullName>
    </recommendedName>
</protein>
<gene>
    <name evidence="2" type="ORF">ACA1_153260</name>
</gene>
<feature type="chain" id="PRO_5003991197" description="Right handed beta helix domain-containing protein" evidence="1">
    <location>
        <begin position="23"/>
        <end position="245"/>
    </location>
</feature>
<dbReference type="RefSeq" id="XP_004353645.1">
    <property type="nucleotide sequence ID" value="XM_004353593.1"/>
</dbReference>
<keyword evidence="3" id="KW-1185">Reference proteome</keyword>
<evidence type="ECO:0008006" key="4">
    <source>
        <dbReference type="Google" id="ProtNLM"/>
    </source>
</evidence>
<dbReference type="SUPFAM" id="SSF51126">
    <property type="entry name" value="Pectin lyase-like"/>
    <property type="match status" value="1"/>
</dbReference>
<dbReference type="Gene3D" id="2.160.20.10">
    <property type="entry name" value="Single-stranded right-handed beta-helix, Pectin lyase-like"/>
    <property type="match status" value="1"/>
</dbReference>
<dbReference type="KEGG" id="acan:ACA1_153260"/>
<sequence length="245" mass="24648">MKPTFLLSCLLVFSLCVLAALAQSDRPVVTTKPGGCDLAQCGGACNGTSTCPVATIAEGVALLPSGGGIVSLLAGTYTGEGNADVTLSNGNFLISAQAFGIVYLDCAGLPGFTVNGGSADFYGLIITNCRRTDGNGGAFLVRYASVTLSKMHAESNSAQRGGVLYVESGSASVSQMSMEKNSAAEGGAGFFAFRAQITTQLVAVEDSTAGSDVGCQQGTIDFKGPTTIDTISCTDCACPAGSTTP</sequence>
<dbReference type="InterPro" id="IPR011050">
    <property type="entry name" value="Pectin_lyase_fold/virulence"/>
</dbReference>
<dbReference type="InterPro" id="IPR012334">
    <property type="entry name" value="Pectin_lyas_fold"/>
</dbReference>
<evidence type="ECO:0000313" key="2">
    <source>
        <dbReference type="EMBL" id="ELR24117.1"/>
    </source>
</evidence>
<organism evidence="2 3">
    <name type="scientific">Acanthamoeba castellanii (strain ATCC 30010 / Neff)</name>
    <dbReference type="NCBI Taxonomy" id="1257118"/>
    <lineage>
        <taxon>Eukaryota</taxon>
        <taxon>Amoebozoa</taxon>
        <taxon>Discosea</taxon>
        <taxon>Longamoebia</taxon>
        <taxon>Centramoebida</taxon>
        <taxon>Acanthamoebidae</taxon>
        <taxon>Acanthamoeba</taxon>
    </lineage>
</organism>
<proteinExistence type="predicted"/>
<reference evidence="2 3" key="1">
    <citation type="journal article" date="2013" name="Genome Biol.">
        <title>Genome of Acanthamoeba castellanii highlights extensive lateral gene transfer and early evolution of tyrosine kinase signaling.</title>
        <authorList>
            <person name="Clarke M."/>
            <person name="Lohan A.J."/>
            <person name="Liu B."/>
            <person name="Lagkouvardos I."/>
            <person name="Roy S."/>
            <person name="Zafar N."/>
            <person name="Bertelli C."/>
            <person name="Schilde C."/>
            <person name="Kianianmomeni A."/>
            <person name="Burglin T.R."/>
            <person name="Frech C."/>
            <person name="Turcotte B."/>
            <person name="Kopec K.O."/>
            <person name="Synnott J.M."/>
            <person name="Choo C."/>
            <person name="Paponov I."/>
            <person name="Finkler A."/>
            <person name="Soon Heng Tan C."/>
            <person name="Hutchins A.P."/>
            <person name="Weinmeier T."/>
            <person name="Rattei T."/>
            <person name="Chu J.S."/>
            <person name="Gimenez G."/>
            <person name="Irimia M."/>
            <person name="Rigden D.J."/>
            <person name="Fitzpatrick D.A."/>
            <person name="Lorenzo-Morales J."/>
            <person name="Bateman A."/>
            <person name="Chiu C.H."/>
            <person name="Tang P."/>
            <person name="Hegemann P."/>
            <person name="Fromm H."/>
            <person name="Raoult D."/>
            <person name="Greub G."/>
            <person name="Miranda-Saavedra D."/>
            <person name="Chen N."/>
            <person name="Nash P."/>
            <person name="Ginger M.L."/>
            <person name="Horn M."/>
            <person name="Schaap P."/>
            <person name="Caler L."/>
            <person name="Loftus B."/>
        </authorList>
    </citation>
    <scope>NUCLEOTIDE SEQUENCE [LARGE SCALE GENOMIC DNA]</scope>
    <source>
        <strain evidence="2 3">Neff</strain>
    </source>
</reference>
<accession>L8HFV3</accession>